<name>A0A518BYI4_9BACT</name>
<sequence precursor="true">MPARWPCLALLLTLLLGARAHAQAAVTIDPLQSRTGYVATLLINEVPFPGERRWVSESDTKNAMLAILWVLHGRIELVPDGYRQVDLATVTTDDVREVISAGGVHGQCEGFYKEADRFVVVDRVQERRDYLAGIANKGEPGRFARIMNYAIDLASAYDDGGIEGADRFAKLRTIDGTPVTGRAYSWMTDEDIYHPGGNYVRIPDEHQGGMGANRFFTLRELP</sequence>
<evidence type="ECO:0000313" key="3">
    <source>
        <dbReference type="Proteomes" id="UP000320386"/>
    </source>
</evidence>
<evidence type="ECO:0000256" key="1">
    <source>
        <dbReference type="SAM" id="SignalP"/>
    </source>
</evidence>
<dbReference type="AlphaFoldDB" id="A0A518BYI4"/>
<dbReference type="OrthoDB" id="3078251at2"/>
<organism evidence="2 3">
    <name type="scientific">Mucisphaera calidilacus</name>
    <dbReference type="NCBI Taxonomy" id="2527982"/>
    <lineage>
        <taxon>Bacteria</taxon>
        <taxon>Pseudomonadati</taxon>
        <taxon>Planctomycetota</taxon>
        <taxon>Phycisphaerae</taxon>
        <taxon>Phycisphaerales</taxon>
        <taxon>Phycisphaeraceae</taxon>
        <taxon>Mucisphaera</taxon>
    </lineage>
</organism>
<keyword evidence="3" id="KW-1185">Reference proteome</keyword>
<proteinExistence type="predicted"/>
<protein>
    <submittedName>
        <fullName evidence="2">Uncharacterized protein</fullName>
    </submittedName>
</protein>
<evidence type="ECO:0000313" key="2">
    <source>
        <dbReference type="EMBL" id="QDU72024.1"/>
    </source>
</evidence>
<dbReference type="KEGG" id="mcad:Pan265_18840"/>
<reference evidence="2 3" key="1">
    <citation type="submission" date="2019-02" db="EMBL/GenBank/DDBJ databases">
        <title>Deep-cultivation of Planctomycetes and their phenomic and genomic characterization uncovers novel biology.</title>
        <authorList>
            <person name="Wiegand S."/>
            <person name="Jogler M."/>
            <person name="Boedeker C."/>
            <person name="Pinto D."/>
            <person name="Vollmers J."/>
            <person name="Rivas-Marin E."/>
            <person name="Kohn T."/>
            <person name="Peeters S.H."/>
            <person name="Heuer A."/>
            <person name="Rast P."/>
            <person name="Oberbeckmann S."/>
            <person name="Bunk B."/>
            <person name="Jeske O."/>
            <person name="Meyerdierks A."/>
            <person name="Storesund J.E."/>
            <person name="Kallscheuer N."/>
            <person name="Luecker S."/>
            <person name="Lage O.M."/>
            <person name="Pohl T."/>
            <person name="Merkel B.J."/>
            <person name="Hornburger P."/>
            <person name="Mueller R.-W."/>
            <person name="Bruemmer F."/>
            <person name="Labrenz M."/>
            <person name="Spormann A.M."/>
            <person name="Op den Camp H."/>
            <person name="Overmann J."/>
            <person name="Amann R."/>
            <person name="Jetten M.S.M."/>
            <person name="Mascher T."/>
            <person name="Medema M.H."/>
            <person name="Devos D.P."/>
            <person name="Kaster A.-K."/>
            <person name="Ovreas L."/>
            <person name="Rohde M."/>
            <person name="Galperin M.Y."/>
            <person name="Jogler C."/>
        </authorList>
    </citation>
    <scope>NUCLEOTIDE SEQUENCE [LARGE SCALE GENOMIC DNA]</scope>
    <source>
        <strain evidence="2 3">Pan265</strain>
    </source>
</reference>
<dbReference type="Proteomes" id="UP000320386">
    <property type="component" value="Chromosome"/>
</dbReference>
<feature type="signal peptide" evidence="1">
    <location>
        <begin position="1"/>
        <end position="24"/>
    </location>
</feature>
<accession>A0A518BYI4</accession>
<feature type="chain" id="PRO_5021765294" evidence="1">
    <location>
        <begin position="25"/>
        <end position="222"/>
    </location>
</feature>
<gene>
    <name evidence="2" type="ORF">Pan265_18840</name>
</gene>
<dbReference type="EMBL" id="CP036280">
    <property type="protein sequence ID" value="QDU72024.1"/>
    <property type="molecule type" value="Genomic_DNA"/>
</dbReference>
<keyword evidence="1" id="KW-0732">Signal</keyword>
<dbReference type="RefSeq" id="WP_145446208.1">
    <property type="nucleotide sequence ID" value="NZ_CP036280.1"/>
</dbReference>